<gene>
    <name evidence="1" type="ORF">VB620_17705</name>
</gene>
<dbReference type="InterPro" id="IPR025591">
    <property type="entry name" value="RloB"/>
</dbReference>
<dbReference type="Proteomes" id="UP001302120">
    <property type="component" value="Unassembled WGS sequence"/>
</dbReference>
<accession>A0ABU5UJB5</accession>
<dbReference type="Pfam" id="PF13707">
    <property type="entry name" value="RloB"/>
    <property type="match status" value="1"/>
</dbReference>
<comment type="caution">
    <text evidence="1">The sequence shown here is derived from an EMBL/GenBank/DDBJ whole genome shotgun (WGS) entry which is preliminary data.</text>
</comment>
<evidence type="ECO:0000313" key="2">
    <source>
        <dbReference type="Proteomes" id="UP001302120"/>
    </source>
</evidence>
<organism evidence="1 2">
    <name type="scientific">Nodularia harveyana UHCC-0300</name>
    <dbReference type="NCBI Taxonomy" id="2974287"/>
    <lineage>
        <taxon>Bacteria</taxon>
        <taxon>Bacillati</taxon>
        <taxon>Cyanobacteriota</taxon>
        <taxon>Cyanophyceae</taxon>
        <taxon>Nostocales</taxon>
        <taxon>Nodulariaceae</taxon>
        <taxon>Nodularia</taxon>
    </lineage>
</organism>
<protein>
    <submittedName>
        <fullName evidence="1">RloB family protein</fullName>
    </submittedName>
</protein>
<evidence type="ECO:0000313" key="1">
    <source>
        <dbReference type="EMBL" id="MEA5583170.1"/>
    </source>
</evidence>
<feature type="non-terminal residue" evidence="1">
    <location>
        <position position="1"/>
    </location>
</feature>
<reference evidence="1 2" key="1">
    <citation type="submission" date="2023-12" db="EMBL/GenBank/DDBJ databases">
        <title>Baltic Sea Cyanobacteria.</title>
        <authorList>
            <person name="Delbaje E."/>
            <person name="Fewer D.P."/>
            <person name="Shishido T.K."/>
        </authorList>
    </citation>
    <scope>NUCLEOTIDE SEQUENCE [LARGE SCALE GENOMIC DNA]</scope>
    <source>
        <strain evidence="1 2">UHCC-0300</strain>
    </source>
</reference>
<name>A0ABU5UJB5_9CYAN</name>
<dbReference type="RefSeq" id="WP_323197470.1">
    <property type="nucleotide sequence ID" value="NZ_JAYGHG010000035.1"/>
</dbReference>
<sequence>LPYHLIYQILGRIFSDGRTHKHIRRTQPLLWRSLFHPPLNGYKCGEDRTWKLYIIAAEGDKTEYQYFNALKIKYKEDFRLSNIHVEFIDRKEEEAGNSDPQYVYKTLLKFYEELKEYKDLQEYDELWMIIDTDDYDNRKLTISDLAQKCCDNPIYKLCISNPCFEIWLILHFFDLEISLQDSIPGNREVTSLKDYIQNQHIKKRPGICKKLWNMIHQTKKQPSYAQLIQYIPEAITRAKILGECNPNDPDYPENKIATGVYKLLEKLTQLSMNLES</sequence>
<proteinExistence type="predicted"/>
<keyword evidence="2" id="KW-1185">Reference proteome</keyword>
<dbReference type="EMBL" id="JAYGHG010000035">
    <property type="protein sequence ID" value="MEA5583170.1"/>
    <property type="molecule type" value="Genomic_DNA"/>
</dbReference>